<dbReference type="Proteomes" id="UP001224674">
    <property type="component" value="Chromosome"/>
</dbReference>
<feature type="transmembrane region" description="Helical" evidence="1">
    <location>
        <begin position="42"/>
        <end position="63"/>
    </location>
</feature>
<keyword evidence="1" id="KW-0812">Transmembrane</keyword>
<evidence type="ECO:0000313" key="2">
    <source>
        <dbReference type="EMBL" id="WGH92318.1"/>
    </source>
</evidence>
<dbReference type="RefSeq" id="WP_110099992.1">
    <property type="nucleotide sequence ID" value="NZ_CP122561.1"/>
</dbReference>
<keyword evidence="3" id="KW-1185">Reference proteome</keyword>
<name>A0AAJ6AK14_9MICC</name>
<evidence type="ECO:0000313" key="3">
    <source>
        <dbReference type="Proteomes" id="UP001224674"/>
    </source>
</evidence>
<accession>A0AAJ6AK14</accession>
<organism evidence="2 3">
    <name type="scientific">Auritidibacter ignavus</name>
    <dbReference type="NCBI Taxonomy" id="678932"/>
    <lineage>
        <taxon>Bacteria</taxon>
        <taxon>Bacillati</taxon>
        <taxon>Actinomycetota</taxon>
        <taxon>Actinomycetes</taxon>
        <taxon>Micrococcales</taxon>
        <taxon>Micrococcaceae</taxon>
        <taxon>Auritidibacter</taxon>
    </lineage>
</organism>
<keyword evidence="1" id="KW-0472">Membrane</keyword>
<gene>
    <name evidence="2" type="ORF">QDX21_08275</name>
</gene>
<dbReference type="GeneID" id="83696398"/>
<evidence type="ECO:0000256" key="1">
    <source>
        <dbReference type="SAM" id="Phobius"/>
    </source>
</evidence>
<proteinExistence type="predicted"/>
<sequence length="68" mass="7341">MEEKSESTQQSIGLFILAGIHMVVLIGLQLSGALSDMMVSAIAWFVGMMVATWCVLKAVIPLLSSTER</sequence>
<dbReference type="AlphaFoldDB" id="A0AAJ6AK14"/>
<dbReference type="EMBL" id="CP122566">
    <property type="protein sequence ID" value="WGH92318.1"/>
    <property type="molecule type" value="Genomic_DNA"/>
</dbReference>
<protein>
    <submittedName>
        <fullName evidence="2">Uncharacterized protein</fullName>
    </submittedName>
</protein>
<keyword evidence="1" id="KW-1133">Transmembrane helix</keyword>
<feature type="transmembrane region" description="Helical" evidence="1">
    <location>
        <begin position="12"/>
        <end position="30"/>
    </location>
</feature>
<reference evidence="2 3" key="1">
    <citation type="submission" date="2023-03" db="EMBL/GenBank/DDBJ databases">
        <title>Complete genome sequences of several Auritidibacter ignavus strains isolated from ear infections.</title>
        <authorList>
            <person name="Baehr T."/>
            <person name="Baumhoegger A.M."/>
        </authorList>
    </citation>
    <scope>NUCLEOTIDE SEQUENCE [LARGE SCALE GENOMIC DNA]</scope>
    <source>
        <strain evidence="2 3">BABAE-6</strain>
    </source>
</reference>